<organism evidence="3 4">
    <name type="scientific">Psittacicella melopsittaci</name>
    <dbReference type="NCBI Taxonomy" id="2028576"/>
    <lineage>
        <taxon>Bacteria</taxon>
        <taxon>Pseudomonadati</taxon>
        <taxon>Pseudomonadota</taxon>
        <taxon>Gammaproteobacteria</taxon>
        <taxon>Pasteurellales</taxon>
        <taxon>Psittacicellaceae</taxon>
        <taxon>Psittacicella</taxon>
    </lineage>
</organism>
<dbReference type="Gene3D" id="3.40.50.720">
    <property type="entry name" value="NAD(P)-binding Rossmann-like Domain"/>
    <property type="match status" value="1"/>
</dbReference>
<dbReference type="GO" id="GO:0008977">
    <property type="term" value="F:prephenate dehydrogenase (NAD+) activity"/>
    <property type="evidence" value="ECO:0007669"/>
    <property type="project" value="InterPro"/>
</dbReference>
<dbReference type="PROSITE" id="PS51176">
    <property type="entry name" value="PDH_ADH"/>
    <property type="match status" value="1"/>
</dbReference>
<dbReference type="InterPro" id="IPR046825">
    <property type="entry name" value="PDH_C"/>
</dbReference>
<dbReference type="Pfam" id="PF02153">
    <property type="entry name" value="PDH_N"/>
    <property type="match status" value="1"/>
</dbReference>
<keyword evidence="4" id="KW-1185">Reference proteome</keyword>
<dbReference type="InterPro" id="IPR036291">
    <property type="entry name" value="NAD(P)-bd_dom_sf"/>
</dbReference>
<dbReference type="PANTHER" id="PTHR21363">
    <property type="entry name" value="PREPHENATE DEHYDROGENASE"/>
    <property type="match status" value="1"/>
</dbReference>
<evidence type="ECO:0000259" key="2">
    <source>
        <dbReference type="PROSITE" id="PS51176"/>
    </source>
</evidence>
<evidence type="ECO:0000313" key="3">
    <source>
        <dbReference type="EMBL" id="RIY31607.1"/>
    </source>
</evidence>
<sequence length="327" mass="36520">MSNQLLNEEELQLVGFLKSKIASMQEEVQRIIELAQVRKLQSFTALKDKVVCVIGGNGGLGSIFMQIFSATETTKFTFSLDLHNQEQAPELLPQADLVIFSVPIHQTPELIAHYSQWIKPQAGICDLTSIKTPALEAMLEHHSGPVLGMHPMFGIATPSLENQLIVTCPGRQHGFFAPYLELFQILGARIVETSASKHDQIMTHMQAVRHFNTYLQGAFTASEGYTLEELIQLSSPIYGLELIMIGRLFAQNPDLYADIIYDNPQSKHALLRYLGKVQEAVATLEAGDKEKFIADFEKTANFFGENAQEFLQQSALILEQAIELKKL</sequence>
<dbReference type="GO" id="GO:0006571">
    <property type="term" value="P:tyrosine biosynthetic process"/>
    <property type="evidence" value="ECO:0007669"/>
    <property type="project" value="InterPro"/>
</dbReference>
<gene>
    <name evidence="3" type="ORF">CJP74_06865</name>
</gene>
<dbReference type="InterPro" id="IPR046826">
    <property type="entry name" value="PDH_N"/>
</dbReference>
<dbReference type="InterPro" id="IPR008927">
    <property type="entry name" value="6-PGluconate_DH-like_C_sf"/>
</dbReference>
<dbReference type="InterPro" id="IPR050812">
    <property type="entry name" value="Preph/Arog_dehydrog"/>
</dbReference>
<dbReference type="AlphaFoldDB" id="A0A3A1Y5Y6"/>
<dbReference type="RefSeq" id="WP_119497620.1">
    <property type="nucleotide sequence ID" value="NZ_NRJH01000059.1"/>
</dbReference>
<dbReference type="SUPFAM" id="SSF48179">
    <property type="entry name" value="6-phosphogluconate dehydrogenase C-terminal domain-like"/>
    <property type="match status" value="1"/>
</dbReference>
<feature type="domain" description="Prephenate/arogenate dehydrogenase" evidence="2">
    <location>
        <begin position="49"/>
        <end position="314"/>
    </location>
</feature>
<keyword evidence="1" id="KW-0560">Oxidoreductase</keyword>
<dbReference type="InterPro" id="IPR003099">
    <property type="entry name" value="Prephen_DH"/>
</dbReference>
<dbReference type="Proteomes" id="UP000266258">
    <property type="component" value="Unassembled WGS sequence"/>
</dbReference>
<evidence type="ECO:0000313" key="4">
    <source>
        <dbReference type="Proteomes" id="UP000266258"/>
    </source>
</evidence>
<accession>A0A3A1Y5Y6</accession>
<evidence type="ECO:0000256" key="1">
    <source>
        <dbReference type="ARBA" id="ARBA00023002"/>
    </source>
</evidence>
<proteinExistence type="predicted"/>
<dbReference type="Gene3D" id="1.10.3660.10">
    <property type="entry name" value="6-phosphogluconate dehydrogenase C-terminal like domain"/>
    <property type="match status" value="1"/>
</dbReference>
<dbReference type="GO" id="GO:0004665">
    <property type="term" value="F:prephenate dehydrogenase (NADP+) activity"/>
    <property type="evidence" value="ECO:0007669"/>
    <property type="project" value="InterPro"/>
</dbReference>
<dbReference type="SUPFAM" id="SSF51735">
    <property type="entry name" value="NAD(P)-binding Rossmann-fold domains"/>
    <property type="match status" value="1"/>
</dbReference>
<dbReference type="PANTHER" id="PTHR21363:SF0">
    <property type="entry name" value="PREPHENATE DEHYDROGENASE [NADP(+)]"/>
    <property type="match status" value="1"/>
</dbReference>
<protein>
    <submittedName>
        <fullName evidence="3">Bifunctional chorismate mutase/prephenate dehydrogenase</fullName>
    </submittedName>
</protein>
<dbReference type="Pfam" id="PF20463">
    <property type="entry name" value="PDH_C"/>
    <property type="match status" value="1"/>
</dbReference>
<dbReference type="NCBIfam" id="NF008400">
    <property type="entry name" value="PRK11199.1"/>
    <property type="match status" value="1"/>
</dbReference>
<dbReference type="EMBL" id="NRJH01000059">
    <property type="protein sequence ID" value="RIY31607.1"/>
    <property type="molecule type" value="Genomic_DNA"/>
</dbReference>
<comment type="caution">
    <text evidence="3">The sequence shown here is derived from an EMBL/GenBank/DDBJ whole genome shotgun (WGS) entry which is preliminary data.</text>
</comment>
<dbReference type="GO" id="GO:0070403">
    <property type="term" value="F:NAD+ binding"/>
    <property type="evidence" value="ECO:0007669"/>
    <property type="project" value="InterPro"/>
</dbReference>
<reference evidence="3 4" key="1">
    <citation type="submission" date="2017-08" db="EMBL/GenBank/DDBJ databases">
        <title>Reclassification of Bisgaard taxon 37 and 44.</title>
        <authorList>
            <person name="Christensen H."/>
        </authorList>
    </citation>
    <scope>NUCLEOTIDE SEQUENCE [LARGE SCALE GENOMIC DNA]</scope>
    <source>
        <strain evidence="3 4">B96_4</strain>
    </source>
</reference>
<name>A0A3A1Y5Y6_9GAMM</name>
<dbReference type="OrthoDB" id="6198144at2"/>